<organism evidence="1 2">
    <name type="scientific">Paractinoplanes rishiriensis</name>
    <dbReference type="NCBI Taxonomy" id="1050105"/>
    <lineage>
        <taxon>Bacteria</taxon>
        <taxon>Bacillati</taxon>
        <taxon>Actinomycetota</taxon>
        <taxon>Actinomycetes</taxon>
        <taxon>Micromonosporales</taxon>
        <taxon>Micromonosporaceae</taxon>
        <taxon>Paractinoplanes</taxon>
    </lineage>
</organism>
<evidence type="ECO:0000313" key="2">
    <source>
        <dbReference type="Proteomes" id="UP000636960"/>
    </source>
</evidence>
<dbReference type="EMBL" id="BOMV01000008">
    <property type="protein sequence ID" value="GIE94061.1"/>
    <property type="molecule type" value="Genomic_DNA"/>
</dbReference>
<gene>
    <name evidence="1" type="ORF">Ari01nite_15260</name>
</gene>
<keyword evidence="2" id="KW-1185">Reference proteome</keyword>
<evidence type="ECO:0000313" key="1">
    <source>
        <dbReference type="EMBL" id="GIE94061.1"/>
    </source>
</evidence>
<protein>
    <submittedName>
        <fullName evidence="1">Uncharacterized protein</fullName>
    </submittedName>
</protein>
<name>A0A919JZX7_9ACTN</name>
<proteinExistence type="predicted"/>
<dbReference type="AlphaFoldDB" id="A0A919JZX7"/>
<reference evidence="1" key="1">
    <citation type="submission" date="2021-01" db="EMBL/GenBank/DDBJ databases">
        <title>Whole genome shotgun sequence of Actinoplanes rishiriensis NBRC 108556.</title>
        <authorList>
            <person name="Komaki H."/>
            <person name="Tamura T."/>
        </authorList>
    </citation>
    <scope>NUCLEOTIDE SEQUENCE</scope>
    <source>
        <strain evidence="1">NBRC 108556</strain>
    </source>
</reference>
<dbReference type="Proteomes" id="UP000636960">
    <property type="component" value="Unassembled WGS sequence"/>
</dbReference>
<comment type="caution">
    <text evidence="1">The sequence shown here is derived from an EMBL/GenBank/DDBJ whole genome shotgun (WGS) entry which is preliminary data.</text>
</comment>
<sequence length="74" mass="7619">MGAALAGTLHDVNPQTQVTALCTFDSRSVEPGSLGHDFVCAGPAAAPCVERGGRAARDGWTGAHRVWLARESAS</sequence>
<accession>A0A919JZX7</accession>